<dbReference type="EMBL" id="KZ110597">
    <property type="protein sequence ID" value="OSX62500.1"/>
    <property type="molecule type" value="Genomic_DNA"/>
</dbReference>
<evidence type="ECO:0000256" key="4">
    <source>
        <dbReference type="ARBA" id="ARBA00022842"/>
    </source>
</evidence>
<dbReference type="RefSeq" id="XP_024339294.1">
    <property type="nucleotide sequence ID" value="XM_024479116.1"/>
</dbReference>
<dbReference type="Gene3D" id="1.10.600.10">
    <property type="entry name" value="Farnesyl Diphosphate Synthase"/>
    <property type="match status" value="1"/>
</dbReference>
<dbReference type="PANTHER" id="PTHR12001">
    <property type="entry name" value="GERANYLGERANYL PYROPHOSPHATE SYNTHASE"/>
    <property type="match status" value="1"/>
</dbReference>
<dbReference type="STRING" id="670580.A0A1X6N1W9"/>
<dbReference type="PANTHER" id="PTHR12001:SF44">
    <property type="entry name" value="GERANYLGERANYL PYROPHOSPHATE SYNTHASE"/>
    <property type="match status" value="1"/>
</dbReference>
<dbReference type="CDD" id="cd00685">
    <property type="entry name" value="Trans_IPPS_HT"/>
    <property type="match status" value="1"/>
</dbReference>
<evidence type="ECO:0000256" key="3">
    <source>
        <dbReference type="ARBA" id="ARBA00022723"/>
    </source>
</evidence>
<evidence type="ECO:0000256" key="5">
    <source>
        <dbReference type="ARBA" id="ARBA00032052"/>
    </source>
</evidence>
<comment type="similarity">
    <text evidence="2 11">Belongs to the FPP/GGPP synthase family.</text>
</comment>
<dbReference type="Pfam" id="PF00348">
    <property type="entry name" value="polyprenyl_synt"/>
    <property type="match status" value="1"/>
</dbReference>
<dbReference type="InterPro" id="IPR033749">
    <property type="entry name" value="Polyprenyl_synt_CS"/>
</dbReference>
<evidence type="ECO:0000256" key="1">
    <source>
        <dbReference type="ARBA" id="ARBA00001946"/>
    </source>
</evidence>
<comment type="cofactor">
    <cofactor evidence="1">
        <name>Mg(2+)</name>
        <dbReference type="ChEBI" id="CHEBI:18420"/>
    </cofactor>
</comment>
<keyword evidence="3" id="KW-0479">Metal-binding</keyword>
<organism evidence="12 13">
    <name type="scientific">Postia placenta MAD-698-R-SB12</name>
    <dbReference type="NCBI Taxonomy" id="670580"/>
    <lineage>
        <taxon>Eukaryota</taxon>
        <taxon>Fungi</taxon>
        <taxon>Dikarya</taxon>
        <taxon>Basidiomycota</taxon>
        <taxon>Agaricomycotina</taxon>
        <taxon>Agaricomycetes</taxon>
        <taxon>Polyporales</taxon>
        <taxon>Adustoporiaceae</taxon>
        <taxon>Rhodonia</taxon>
    </lineage>
</organism>
<keyword evidence="13" id="KW-1185">Reference proteome</keyword>
<protein>
    <recommendedName>
        <fullName evidence="9">(2E,6E)-farnesyl diphosphate synthase</fullName>
    </recommendedName>
    <alternativeName>
        <fullName evidence="8">Dimethylallyltranstransferase</fullName>
    </alternativeName>
    <alternativeName>
        <fullName evidence="7">Farnesyl diphosphate synthase</fullName>
    </alternativeName>
    <alternativeName>
        <fullName evidence="5">Farnesyltranstransferase</fullName>
    </alternativeName>
    <alternativeName>
        <fullName evidence="10">Geranylgeranyl diphosphate synthase</fullName>
    </alternativeName>
    <alternativeName>
        <fullName evidence="6">Geranyltranstransferase</fullName>
    </alternativeName>
</protein>
<dbReference type="PROSITE" id="PS00444">
    <property type="entry name" value="POLYPRENYL_SYNTHASE_2"/>
    <property type="match status" value="1"/>
</dbReference>
<sequence>MGSIDAFEYDPTCFDYDTLRYTLARHSEWRQSDEKSVLEPYTYLISHSGKDVRGQMINAFNEWLHVPKDQLAIIGRIVGMLHNASLLVDDVEDDSQLRRGNPVAHKIYGIPQVINTANYVYFQAFQEVSALQASCDKYDLHTIVIDELLNLHRGQGLDLLWRDTLTCPSEQEYIAMVNNKTGGLFRLAVRLMMANATTSVGVDFIPLVNLIGIYFQIRDDYCNLRSKNYAANKGYAEDLTEGKFSFPIVHGVNTDPNDRSLLSILQKRPSTPTLKDHAVSFLENRTRSFDYTRDVLQKLERQVRDELARLGGNAGLEVIVNALSKTE</sequence>
<dbReference type="InterPro" id="IPR008949">
    <property type="entry name" value="Isoprenoid_synthase_dom_sf"/>
</dbReference>
<dbReference type="InterPro" id="IPR000092">
    <property type="entry name" value="Polyprenyl_synt"/>
</dbReference>
<evidence type="ECO:0000256" key="2">
    <source>
        <dbReference type="ARBA" id="ARBA00006706"/>
    </source>
</evidence>
<dbReference type="SUPFAM" id="SSF48576">
    <property type="entry name" value="Terpenoid synthases"/>
    <property type="match status" value="1"/>
</dbReference>
<dbReference type="AlphaFoldDB" id="A0A1X6N1W9"/>
<dbReference type="OrthoDB" id="6921389at2759"/>
<dbReference type="GO" id="GO:0046872">
    <property type="term" value="F:metal ion binding"/>
    <property type="evidence" value="ECO:0007669"/>
    <property type="project" value="UniProtKB-KW"/>
</dbReference>
<accession>A0A1X6N1W9</accession>
<evidence type="ECO:0000256" key="6">
    <source>
        <dbReference type="ARBA" id="ARBA00032380"/>
    </source>
</evidence>
<reference evidence="12 13" key="1">
    <citation type="submission" date="2017-04" db="EMBL/GenBank/DDBJ databases">
        <title>Genome Sequence of the Model Brown-Rot Fungus Postia placenta SB12.</title>
        <authorList>
            <consortium name="DOE Joint Genome Institute"/>
            <person name="Gaskell J."/>
            <person name="Kersten P."/>
            <person name="Larrondo L.F."/>
            <person name="Canessa P."/>
            <person name="Martinez D."/>
            <person name="Hibbett D."/>
            <person name="Schmoll M."/>
            <person name="Kubicek C.P."/>
            <person name="Martinez A.T."/>
            <person name="Yadav J."/>
            <person name="Master E."/>
            <person name="Magnuson J.K."/>
            <person name="James T."/>
            <person name="Yaver D."/>
            <person name="Berka R."/>
            <person name="Labutti K."/>
            <person name="Lipzen A."/>
            <person name="Aerts A."/>
            <person name="Barry K."/>
            <person name="Henrissat B."/>
            <person name="Blanchette R."/>
            <person name="Grigoriev I."/>
            <person name="Cullen D."/>
        </authorList>
    </citation>
    <scope>NUCLEOTIDE SEQUENCE [LARGE SCALE GENOMIC DNA]</scope>
    <source>
        <strain evidence="12 13">MAD-698-R-SB12</strain>
    </source>
</reference>
<evidence type="ECO:0000256" key="7">
    <source>
        <dbReference type="ARBA" id="ARBA00032424"/>
    </source>
</evidence>
<dbReference type="GO" id="GO:0008299">
    <property type="term" value="P:isoprenoid biosynthetic process"/>
    <property type="evidence" value="ECO:0007669"/>
    <property type="project" value="InterPro"/>
</dbReference>
<evidence type="ECO:0000313" key="13">
    <source>
        <dbReference type="Proteomes" id="UP000194127"/>
    </source>
</evidence>
<dbReference type="SFLD" id="SFLDS00005">
    <property type="entry name" value="Isoprenoid_Synthase_Type_I"/>
    <property type="match status" value="1"/>
</dbReference>
<keyword evidence="11" id="KW-0808">Transferase</keyword>
<name>A0A1X6N1W9_9APHY</name>
<evidence type="ECO:0000256" key="11">
    <source>
        <dbReference type="RuleBase" id="RU004466"/>
    </source>
</evidence>
<evidence type="ECO:0000256" key="9">
    <source>
        <dbReference type="ARBA" id="ARBA00032873"/>
    </source>
</evidence>
<dbReference type="GeneID" id="36324066"/>
<evidence type="ECO:0000256" key="8">
    <source>
        <dbReference type="ARBA" id="ARBA00032448"/>
    </source>
</evidence>
<dbReference type="PROSITE" id="PS00723">
    <property type="entry name" value="POLYPRENYL_SYNTHASE_1"/>
    <property type="match status" value="1"/>
</dbReference>
<dbReference type="GO" id="GO:0004659">
    <property type="term" value="F:prenyltransferase activity"/>
    <property type="evidence" value="ECO:0007669"/>
    <property type="project" value="InterPro"/>
</dbReference>
<evidence type="ECO:0000256" key="10">
    <source>
        <dbReference type="ARBA" id="ARBA00033096"/>
    </source>
</evidence>
<dbReference type="Proteomes" id="UP000194127">
    <property type="component" value="Unassembled WGS sequence"/>
</dbReference>
<evidence type="ECO:0000313" key="12">
    <source>
        <dbReference type="EMBL" id="OSX62500.1"/>
    </source>
</evidence>
<keyword evidence="4" id="KW-0460">Magnesium</keyword>
<proteinExistence type="inferred from homology"/>
<gene>
    <name evidence="12" type="ORF">POSPLADRAFT_1046774</name>
</gene>